<dbReference type="GO" id="GO:0016491">
    <property type="term" value="F:oxidoreductase activity"/>
    <property type="evidence" value="ECO:0007669"/>
    <property type="project" value="InterPro"/>
</dbReference>
<dbReference type="AlphaFoldDB" id="A0A9D1JPS5"/>
<keyword evidence="2" id="KW-0288">FMN</keyword>
<sequence length="205" mass="22551">MNVLLINGSPHKEGCTYTALNEVAQTLNKEGIDTEIIHVGNKDIRGCIACRKCAETGKCVFNDIVNETAPKFAACDGIVIGSPVYYASANGTLISFLDRLFFSSHIDKSMKVGASVVSCRRAGNTATFDELNKYFTISSMPVVSSQYWNLIHGGRAEEARQDLEGLQTMRTLGRNMAFLIKSIKLGKEQFGLPEKEPAIFTNFIR</sequence>
<dbReference type="SUPFAM" id="SSF52218">
    <property type="entry name" value="Flavoproteins"/>
    <property type="match status" value="1"/>
</dbReference>
<dbReference type="Proteomes" id="UP000823927">
    <property type="component" value="Unassembled WGS sequence"/>
</dbReference>
<evidence type="ECO:0000259" key="3">
    <source>
        <dbReference type="Pfam" id="PF03358"/>
    </source>
</evidence>
<keyword evidence="1" id="KW-0285">Flavoprotein</keyword>
<evidence type="ECO:0000313" key="5">
    <source>
        <dbReference type="Proteomes" id="UP000823927"/>
    </source>
</evidence>
<reference evidence="4" key="2">
    <citation type="journal article" date="2021" name="PeerJ">
        <title>Extensive microbial diversity within the chicken gut microbiome revealed by metagenomics and culture.</title>
        <authorList>
            <person name="Gilroy R."/>
            <person name="Ravi A."/>
            <person name="Getino M."/>
            <person name="Pursley I."/>
            <person name="Horton D.L."/>
            <person name="Alikhan N.F."/>
            <person name="Baker D."/>
            <person name="Gharbi K."/>
            <person name="Hall N."/>
            <person name="Watson M."/>
            <person name="Adriaenssens E.M."/>
            <person name="Foster-Nyarko E."/>
            <person name="Jarju S."/>
            <person name="Secka A."/>
            <person name="Antonio M."/>
            <person name="Oren A."/>
            <person name="Chaudhuri R.R."/>
            <person name="La Ragione R."/>
            <person name="Hildebrand F."/>
            <person name="Pallen M.J."/>
        </authorList>
    </citation>
    <scope>NUCLEOTIDE SEQUENCE</scope>
    <source>
        <strain evidence="4">CHK178-757</strain>
    </source>
</reference>
<dbReference type="InterPro" id="IPR005025">
    <property type="entry name" value="FMN_Rdtase-like_dom"/>
</dbReference>
<accession>A0A9D1JPS5</accession>
<evidence type="ECO:0000256" key="2">
    <source>
        <dbReference type="ARBA" id="ARBA00022643"/>
    </source>
</evidence>
<feature type="domain" description="NADPH-dependent FMN reductase-like" evidence="3">
    <location>
        <begin position="1"/>
        <end position="150"/>
    </location>
</feature>
<dbReference type="Pfam" id="PF03358">
    <property type="entry name" value="FMN_red"/>
    <property type="match status" value="1"/>
</dbReference>
<evidence type="ECO:0000256" key="1">
    <source>
        <dbReference type="ARBA" id="ARBA00022630"/>
    </source>
</evidence>
<reference evidence="4" key="1">
    <citation type="submission" date="2020-10" db="EMBL/GenBank/DDBJ databases">
        <authorList>
            <person name="Gilroy R."/>
        </authorList>
    </citation>
    <scope>NUCLEOTIDE SEQUENCE</scope>
    <source>
        <strain evidence="4">CHK178-757</strain>
    </source>
</reference>
<dbReference type="PANTHER" id="PTHR43278:SF4">
    <property type="entry name" value="NAD(P)H-DEPENDENT FMN-CONTAINING OXIDOREDUCTASE YWQN-RELATED"/>
    <property type="match status" value="1"/>
</dbReference>
<protein>
    <submittedName>
        <fullName evidence="4">Flavodoxin family protein</fullName>
    </submittedName>
</protein>
<evidence type="ECO:0000313" key="4">
    <source>
        <dbReference type="EMBL" id="HIS46471.1"/>
    </source>
</evidence>
<gene>
    <name evidence="4" type="ORF">IAB46_02750</name>
</gene>
<proteinExistence type="predicted"/>
<dbReference type="InterPro" id="IPR029039">
    <property type="entry name" value="Flavoprotein-like_sf"/>
</dbReference>
<dbReference type="PANTHER" id="PTHR43278">
    <property type="entry name" value="NAD(P)H-DEPENDENT FMN-CONTAINING OXIDOREDUCTASE YWQN-RELATED"/>
    <property type="match status" value="1"/>
</dbReference>
<dbReference type="EMBL" id="DVIT01000012">
    <property type="protein sequence ID" value="HIS46471.1"/>
    <property type="molecule type" value="Genomic_DNA"/>
</dbReference>
<comment type="caution">
    <text evidence="4">The sequence shown here is derived from an EMBL/GenBank/DDBJ whole genome shotgun (WGS) entry which is preliminary data.</text>
</comment>
<dbReference type="InterPro" id="IPR051796">
    <property type="entry name" value="ISF_SsuE-like"/>
</dbReference>
<dbReference type="Gene3D" id="3.40.50.360">
    <property type="match status" value="1"/>
</dbReference>
<name>A0A9D1JPS5_9FIRM</name>
<organism evidence="4 5">
    <name type="scientific">Candidatus Scybalocola faecigallinarum</name>
    <dbReference type="NCBI Taxonomy" id="2840941"/>
    <lineage>
        <taxon>Bacteria</taxon>
        <taxon>Bacillati</taxon>
        <taxon>Bacillota</taxon>
        <taxon>Clostridia</taxon>
        <taxon>Lachnospirales</taxon>
        <taxon>Lachnospiraceae</taxon>
        <taxon>Lachnospiraceae incertae sedis</taxon>
        <taxon>Candidatus Scybalocola (ex Gilroy et al. 2021)</taxon>
    </lineage>
</organism>